<accession>A0AAN5YSI8</accession>
<feature type="transmembrane region" description="Helical" evidence="8">
    <location>
        <begin position="21"/>
        <end position="40"/>
    </location>
</feature>
<dbReference type="PANTHER" id="PTHR33577">
    <property type="entry name" value="STERIGMATOCYSTIN BIOSYNTHESIS PEROXIDASE STCC-RELATED"/>
    <property type="match status" value="1"/>
</dbReference>
<keyword evidence="8" id="KW-0472">Membrane</keyword>
<dbReference type="Gene3D" id="1.10.489.10">
    <property type="entry name" value="Chloroperoxidase-like"/>
    <property type="match status" value="1"/>
</dbReference>
<keyword evidence="5" id="KW-0560">Oxidoreductase</keyword>
<feature type="domain" description="Heme haloperoxidase family profile" evidence="9">
    <location>
        <begin position="65"/>
        <end position="285"/>
    </location>
</feature>
<dbReference type="GO" id="GO:0004601">
    <property type="term" value="F:peroxidase activity"/>
    <property type="evidence" value="ECO:0007669"/>
    <property type="project" value="UniProtKB-KW"/>
</dbReference>
<gene>
    <name evidence="10" type="ORF">CNMCM8927_003869</name>
</gene>
<keyword evidence="8" id="KW-0812">Transmembrane</keyword>
<dbReference type="InterPro" id="IPR000028">
    <property type="entry name" value="Chloroperoxidase"/>
</dbReference>
<keyword evidence="3" id="KW-0349">Heme</keyword>
<protein>
    <recommendedName>
        <fullName evidence="9">Heme haloperoxidase family profile domain-containing protein</fullName>
    </recommendedName>
</protein>
<evidence type="ECO:0000256" key="1">
    <source>
        <dbReference type="ARBA" id="ARBA00001970"/>
    </source>
</evidence>
<comment type="cofactor">
    <cofactor evidence="1">
        <name>heme b</name>
        <dbReference type="ChEBI" id="CHEBI:60344"/>
    </cofactor>
</comment>
<dbReference type="AlphaFoldDB" id="A0AAN5YSI8"/>
<proteinExistence type="inferred from homology"/>
<reference evidence="10" key="2">
    <citation type="submission" date="2020-04" db="EMBL/GenBank/DDBJ databases">
        <authorList>
            <person name="Santos R.A.C."/>
            <person name="Steenwyk J.L."/>
            <person name="Rivero-Menendez O."/>
            <person name="Mead M.E."/>
            <person name="Silva L.P."/>
            <person name="Bastos R.W."/>
            <person name="Alastruey-Izquierdo A."/>
            <person name="Goldman G.H."/>
            <person name="Rokas A."/>
        </authorList>
    </citation>
    <scope>NUCLEOTIDE SEQUENCE</scope>
    <source>
        <strain evidence="10">CNM-CM8927</strain>
    </source>
</reference>
<name>A0AAN5YSI8_ASPLE</name>
<evidence type="ECO:0000256" key="8">
    <source>
        <dbReference type="SAM" id="Phobius"/>
    </source>
</evidence>
<keyword evidence="2" id="KW-0575">Peroxidase</keyword>
<evidence type="ECO:0000256" key="4">
    <source>
        <dbReference type="ARBA" id="ARBA00022723"/>
    </source>
</evidence>
<evidence type="ECO:0000256" key="7">
    <source>
        <dbReference type="ARBA" id="ARBA00025795"/>
    </source>
</evidence>
<organism evidence="10 11">
    <name type="scientific">Aspergillus lentulus</name>
    <dbReference type="NCBI Taxonomy" id="293939"/>
    <lineage>
        <taxon>Eukaryota</taxon>
        <taxon>Fungi</taxon>
        <taxon>Dikarya</taxon>
        <taxon>Ascomycota</taxon>
        <taxon>Pezizomycotina</taxon>
        <taxon>Eurotiomycetes</taxon>
        <taxon>Eurotiomycetidae</taxon>
        <taxon>Eurotiales</taxon>
        <taxon>Aspergillaceae</taxon>
        <taxon>Aspergillus</taxon>
        <taxon>Aspergillus subgen. Fumigati</taxon>
    </lineage>
</organism>
<evidence type="ECO:0000313" key="10">
    <source>
        <dbReference type="EMBL" id="KAF4207036.1"/>
    </source>
</evidence>
<evidence type="ECO:0000256" key="6">
    <source>
        <dbReference type="ARBA" id="ARBA00023004"/>
    </source>
</evidence>
<evidence type="ECO:0000259" key="9">
    <source>
        <dbReference type="PROSITE" id="PS51405"/>
    </source>
</evidence>
<evidence type="ECO:0000256" key="5">
    <source>
        <dbReference type="ARBA" id="ARBA00023002"/>
    </source>
</evidence>
<evidence type="ECO:0000256" key="2">
    <source>
        <dbReference type="ARBA" id="ARBA00022559"/>
    </source>
</evidence>
<evidence type="ECO:0000313" key="11">
    <source>
        <dbReference type="Proteomes" id="UP000649114"/>
    </source>
</evidence>
<evidence type="ECO:0000256" key="3">
    <source>
        <dbReference type="ARBA" id="ARBA00022617"/>
    </source>
</evidence>
<dbReference type="Pfam" id="PF01328">
    <property type="entry name" value="Peroxidase_2"/>
    <property type="match status" value="1"/>
</dbReference>
<dbReference type="SUPFAM" id="SSF47571">
    <property type="entry name" value="Cloroperoxidase"/>
    <property type="match status" value="1"/>
</dbReference>
<comment type="similarity">
    <text evidence="7">Belongs to the chloroperoxidase family.</text>
</comment>
<comment type="caution">
    <text evidence="10">The sequence shown here is derived from an EMBL/GenBank/DDBJ whole genome shotgun (WGS) entry which is preliminary data.</text>
</comment>
<dbReference type="PROSITE" id="PS51405">
    <property type="entry name" value="HEME_HALOPEROXIDASE"/>
    <property type="match status" value="1"/>
</dbReference>
<reference evidence="10" key="1">
    <citation type="journal article" date="2020" name="bioRxiv">
        <title>Genomic and phenotypic heterogeneity of clinical isolates of the human pathogens Aspergillus fumigatus, Aspergillus lentulus and Aspergillus fumigatiaffinis.</title>
        <authorList>
            <person name="dos Santos R.A.C."/>
            <person name="Steenwyk J.L."/>
            <person name="Rivero-Menendez O."/>
            <person name="Mead M.E."/>
            <person name="Silva L.P."/>
            <person name="Bastos R.W."/>
            <person name="Alastruey-Izquierdo A."/>
            <person name="Goldman G.H."/>
            <person name="Rokas A."/>
        </authorList>
    </citation>
    <scope>NUCLEOTIDE SEQUENCE</scope>
    <source>
        <strain evidence="10">CNM-CM8927</strain>
    </source>
</reference>
<sequence length="313" mass="35697">MVNIFTTTVGTFRRLFNLLKALAALLFFSIWLTIRDIYYVTANLFLPRRKVGSVVPFDQPGHGGVWPQFQAPIQATDSRSPCPAYDFLSFSQHYTDAPRLNALANHDILPRNGKHISYKQMSHAIQHAYNLAPSLADQLTASAYQLDQRRGWIDLQDLSALNVIQHDASFTRPDIAFCPDQSVPHPDLVDKFLSHASNGKFLSLNDIVYFSGLRRAECKRSNGQYSMTWSFLHQFFGSGNNALMHSIFGGDVDDLRIWLAEERFPDQWEPRNREAKGHTIMQAMSKTLIIELNINEKQKLRSENTALNQTREP</sequence>
<dbReference type="InterPro" id="IPR036851">
    <property type="entry name" value="Chloroperoxidase-like_sf"/>
</dbReference>
<dbReference type="EMBL" id="JAAAPU010000022">
    <property type="protein sequence ID" value="KAF4207036.1"/>
    <property type="molecule type" value="Genomic_DNA"/>
</dbReference>
<keyword evidence="8" id="KW-1133">Transmembrane helix</keyword>
<dbReference type="Proteomes" id="UP000649114">
    <property type="component" value="Unassembled WGS sequence"/>
</dbReference>
<dbReference type="PANTHER" id="PTHR33577:SF18">
    <property type="entry name" value="HEME HALOPEROXIDASE FAMILY PROFILE DOMAIN-CONTAINING PROTEIN"/>
    <property type="match status" value="1"/>
</dbReference>
<keyword evidence="4" id="KW-0479">Metal-binding</keyword>
<keyword evidence="6" id="KW-0408">Iron</keyword>
<dbReference type="GO" id="GO:0046872">
    <property type="term" value="F:metal ion binding"/>
    <property type="evidence" value="ECO:0007669"/>
    <property type="project" value="UniProtKB-KW"/>
</dbReference>